<dbReference type="RefSeq" id="WP_184791364.1">
    <property type="nucleotide sequence ID" value="NZ_BONT01000069.1"/>
</dbReference>
<dbReference type="AlphaFoldDB" id="A0A841FYZ9"/>
<keyword evidence="1" id="KW-0812">Transmembrane</keyword>
<dbReference type="Proteomes" id="UP000548476">
    <property type="component" value="Unassembled WGS sequence"/>
</dbReference>
<comment type="caution">
    <text evidence="2">The sequence shown here is derived from an EMBL/GenBank/DDBJ whole genome shotgun (WGS) entry which is preliminary data.</text>
</comment>
<keyword evidence="1" id="KW-1133">Transmembrane helix</keyword>
<dbReference type="EMBL" id="JACHGT010000017">
    <property type="protein sequence ID" value="MBB6038577.1"/>
    <property type="molecule type" value="Genomic_DNA"/>
</dbReference>
<evidence type="ECO:0000313" key="3">
    <source>
        <dbReference type="Proteomes" id="UP000548476"/>
    </source>
</evidence>
<keyword evidence="3" id="KW-1185">Reference proteome</keyword>
<keyword evidence="1" id="KW-0472">Membrane</keyword>
<name>A0A841FYZ9_9ACTN</name>
<accession>A0A841FYZ9</accession>
<feature type="transmembrane region" description="Helical" evidence="1">
    <location>
        <begin position="28"/>
        <end position="48"/>
    </location>
</feature>
<reference evidence="2 3" key="1">
    <citation type="submission" date="2020-08" db="EMBL/GenBank/DDBJ databases">
        <title>Genomic Encyclopedia of Type Strains, Phase IV (KMG-IV): sequencing the most valuable type-strain genomes for metagenomic binning, comparative biology and taxonomic classification.</title>
        <authorList>
            <person name="Goeker M."/>
        </authorList>
    </citation>
    <scope>NUCLEOTIDE SEQUENCE [LARGE SCALE GENOMIC DNA]</scope>
    <source>
        <strain evidence="2 3">YIM 65646</strain>
    </source>
</reference>
<organism evidence="2 3">
    <name type="scientific">Phytomonospora endophytica</name>
    <dbReference type="NCBI Taxonomy" id="714109"/>
    <lineage>
        <taxon>Bacteria</taxon>
        <taxon>Bacillati</taxon>
        <taxon>Actinomycetota</taxon>
        <taxon>Actinomycetes</taxon>
        <taxon>Micromonosporales</taxon>
        <taxon>Micromonosporaceae</taxon>
        <taxon>Phytomonospora</taxon>
    </lineage>
</organism>
<protein>
    <submittedName>
        <fullName evidence="2">Uncharacterized protein</fullName>
    </submittedName>
</protein>
<sequence length="87" mass="9969">MNNEKIDGHENQYWFDRPSPGPMWLHRVLRLCCGPFVACAAIPLTWWGNEVRGEVDKPPLWLVLCAGLLVFASYVEACEFVSARRHP</sequence>
<feature type="transmembrane region" description="Helical" evidence="1">
    <location>
        <begin position="60"/>
        <end position="81"/>
    </location>
</feature>
<evidence type="ECO:0000313" key="2">
    <source>
        <dbReference type="EMBL" id="MBB6038577.1"/>
    </source>
</evidence>
<gene>
    <name evidence="2" type="ORF">HNR73_006463</name>
</gene>
<evidence type="ECO:0000256" key="1">
    <source>
        <dbReference type="SAM" id="Phobius"/>
    </source>
</evidence>
<proteinExistence type="predicted"/>